<name>A0A0F9FJE5_9ZZZZ</name>
<evidence type="ECO:0000313" key="1">
    <source>
        <dbReference type="EMBL" id="KKL57360.1"/>
    </source>
</evidence>
<dbReference type="AlphaFoldDB" id="A0A0F9FJE5"/>
<accession>A0A0F9FJE5</accession>
<reference evidence="1" key="1">
    <citation type="journal article" date="2015" name="Nature">
        <title>Complex archaea that bridge the gap between prokaryotes and eukaryotes.</title>
        <authorList>
            <person name="Spang A."/>
            <person name="Saw J.H."/>
            <person name="Jorgensen S.L."/>
            <person name="Zaremba-Niedzwiedzka K."/>
            <person name="Martijn J."/>
            <person name="Lind A.E."/>
            <person name="van Eijk R."/>
            <person name="Schleper C."/>
            <person name="Guy L."/>
            <person name="Ettema T.J."/>
        </authorList>
    </citation>
    <scope>NUCLEOTIDE SEQUENCE</scope>
</reference>
<proteinExistence type="predicted"/>
<comment type="caution">
    <text evidence="1">The sequence shown here is derived from an EMBL/GenBank/DDBJ whole genome shotgun (WGS) entry which is preliminary data.</text>
</comment>
<protein>
    <submittedName>
        <fullName evidence="1">Uncharacterized protein</fullName>
    </submittedName>
</protein>
<feature type="non-terminal residue" evidence="1">
    <location>
        <position position="1"/>
    </location>
</feature>
<gene>
    <name evidence="1" type="ORF">LCGC14_2236230</name>
</gene>
<sequence length="51" mass="5451">LNIDNSKPAPYPPSRRLGTVLPWVVGRVGARVHQPAAQGYNMGGCRILPLG</sequence>
<dbReference type="EMBL" id="LAZR01030193">
    <property type="protein sequence ID" value="KKL57360.1"/>
    <property type="molecule type" value="Genomic_DNA"/>
</dbReference>
<organism evidence="1">
    <name type="scientific">marine sediment metagenome</name>
    <dbReference type="NCBI Taxonomy" id="412755"/>
    <lineage>
        <taxon>unclassified sequences</taxon>
        <taxon>metagenomes</taxon>
        <taxon>ecological metagenomes</taxon>
    </lineage>
</organism>